<feature type="transmembrane region" description="Helical" evidence="1">
    <location>
        <begin position="264"/>
        <end position="283"/>
    </location>
</feature>
<feature type="transmembrane region" description="Helical" evidence="1">
    <location>
        <begin position="153"/>
        <end position="169"/>
    </location>
</feature>
<organism evidence="2 3">
    <name type="scientific">Weissella bombi</name>
    <dbReference type="NCBI Taxonomy" id="1505725"/>
    <lineage>
        <taxon>Bacteria</taxon>
        <taxon>Bacillati</taxon>
        <taxon>Bacillota</taxon>
        <taxon>Bacilli</taxon>
        <taxon>Lactobacillales</taxon>
        <taxon>Lactobacillaceae</taxon>
        <taxon>Weissella</taxon>
    </lineage>
</organism>
<keyword evidence="1" id="KW-0472">Membrane</keyword>
<dbReference type="AlphaFoldDB" id="A0A1C3Z6Q7"/>
<feature type="transmembrane region" description="Helical" evidence="1">
    <location>
        <begin position="230"/>
        <end position="252"/>
    </location>
</feature>
<feature type="transmembrane region" description="Helical" evidence="1">
    <location>
        <begin position="125"/>
        <end position="146"/>
    </location>
</feature>
<dbReference type="EMBL" id="FMAO01000001">
    <property type="protein sequence ID" value="SCB77948.1"/>
    <property type="molecule type" value="Genomic_DNA"/>
</dbReference>
<feature type="transmembrane region" description="Helical" evidence="1">
    <location>
        <begin position="175"/>
        <end position="193"/>
    </location>
</feature>
<name>A0A1C3Z6Q7_9LACO</name>
<accession>A0A1C3Z6Q7</accession>
<dbReference type="OrthoDB" id="6623990at2"/>
<evidence type="ECO:0000256" key="1">
    <source>
        <dbReference type="SAM" id="Phobius"/>
    </source>
</evidence>
<sequence length="329" mass="37339">MDKQRNRMRSLVGLAFIILFIEQLVNAQQHIHIYQFLTIVTVPTIFFAVGYFIDVAGSFKSFLVNGLKKFVVPYVVTGIAVIVLNILAGHLTWLNRPFIDTKTIIKTFGYGIGWPTDTLLGQSSFGVGLVWLLLAIFWATLIFKALTKFKKRWLIITAIILVTAAGYWFRTLVQLPWSFEAAMIAQPFIYFGFLIKERENMPMSIAAFFVGIIFWFISGVSGAFDFTVAYNFHPIFGTVASLFAVSVIYICHNKFIYPIKPVKVVLTYLGNHLVLDIIIATLVLDFTQGVGKIAIFYKLLILMIGIIVMTVLLKRLARLIKKDEKMVKR</sequence>
<keyword evidence="1" id="KW-1133">Transmembrane helix</keyword>
<dbReference type="STRING" id="1505725.GA0061074_101333"/>
<keyword evidence="1" id="KW-0812">Transmembrane</keyword>
<gene>
    <name evidence="2" type="ORF">GA0061074_101333</name>
</gene>
<proteinExistence type="predicted"/>
<feature type="transmembrane region" description="Helical" evidence="1">
    <location>
        <begin position="205"/>
        <end position="224"/>
    </location>
</feature>
<evidence type="ECO:0000313" key="2">
    <source>
        <dbReference type="EMBL" id="SCB77948.1"/>
    </source>
</evidence>
<evidence type="ECO:0000313" key="3">
    <source>
        <dbReference type="Proteomes" id="UP000199268"/>
    </source>
</evidence>
<keyword evidence="3" id="KW-1185">Reference proteome</keyword>
<feature type="transmembrane region" description="Helical" evidence="1">
    <location>
        <begin position="295"/>
        <end position="313"/>
    </location>
</feature>
<reference evidence="3" key="1">
    <citation type="submission" date="2016-08" db="EMBL/GenBank/DDBJ databases">
        <authorList>
            <person name="Varghese N."/>
            <person name="Submissions Spin"/>
        </authorList>
    </citation>
    <scope>NUCLEOTIDE SEQUENCE [LARGE SCALE GENOMIC DNA]</scope>
    <source>
        <strain evidence="3">R-53094</strain>
    </source>
</reference>
<dbReference type="RefSeq" id="WP_092461362.1">
    <property type="nucleotide sequence ID" value="NZ_BJEE01000002.1"/>
</dbReference>
<dbReference type="Proteomes" id="UP000199268">
    <property type="component" value="Unassembled WGS sequence"/>
</dbReference>
<protein>
    <submittedName>
        <fullName evidence="2">Fucose 4-O-acetylase</fullName>
    </submittedName>
</protein>
<feature type="transmembrane region" description="Helical" evidence="1">
    <location>
        <begin position="37"/>
        <end position="59"/>
    </location>
</feature>
<feature type="transmembrane region" description="Helical" evidence="1">
    <location>
        <begin position="71"/>
        <end position="93"/>
    </location>
</feature>